<evidence type="ECO:0000313" key="3">
    <source>
        <dbReference type="Proteomes" id="UP001214250"/>
    </source>
</evidence>
<dbReference type="SUPFAM" id="SSF53649">
    <property type="entry name" value="Alkaline phosphatase-like"/>
    <property type="match status" value="1"/>
</dbReference>
<dbReference type="RefSeq" id="WP_274151762.1">
    <property type="nucleotide sequence ID" value="NZ_CP117811.1"/>
</dbReference>
<gene>
    <name evidence="2" type="ORF">PQO03_05515</name>
</gene>
<dbReference type="Gene3D" id="3.40.720.10">
    <property type="entry name" value="Alkaline Phosphatase, subunit A"/>
    <property type="match status" value="1"/>
</dbReference>
<keyword evidence="3" id="KW-1185">Reference proteome</keyword>
<sequence length="451" mass="51741">MLRFSIFLLLPLLSILADTKPNILIIMNDQHHGGVLGSMGVQGLNTPNLDKLSTRGTYFDKAYCTQPICVPSRTSMMTGKIPHQIDAQVNRDKLDYEYDFPVMGEIMSQAGYRTAYMGKTHLIGGAGRGFDLYRHTKARAVDHLLADTAIEFIQQESPKPFFVLASYRNPHDICQWARGDKLPEGEIGSPPENLAELPALPHNFTISEDEPDCIRYVKSLHWRTYPTQDWEEKRWRQYVWAYHRLIEKVDTEIGKLSEFIAQSKFAKNTVVIFLSDHGDGCACHQWNQKSVLYEESVRVPFIIVDPASSNKKNIDKEALISTGLDLIPTLCDYAGIKPPNDLIGQSLKPLMYDKKLGREYVVSETEFANYDVSYNIKGRMLRTDRYKYVAYDVGNKKEQFFDLKKDPGEMNNLIKSKAHLLEILRHRKLLKEWCDLSEDNFLIPELTKKSH</sequence>
<dbReference type="PANTHER" id="PTHR46615:SF1">
    <property type="entry name" value="ARYLSULFATASE K"/>
    <property type="match status" value="1"/>
</dbReference>
<evidence type="ECO:0000313" key="2">
    <source>
        <dbReference type="EMBL" id="WDE97407.1"/>
    </source>
</evidence>
<dbReference type="PANTHER" id="PTHR46615">
    <property type="entry name" value="ARYLSULFATASE K"/>
    <property type="match status" value="1"/>
</dbReference>
<name>A0ABY7VWZ9_9BACT</name>
<dbReference type="InterPro" id="IPR000917">
    <property type="entry name" value="Sulfatase_N"/>
</dbReference>
<dbReference type="InterPro" id="IPR051849">
    <property type="entry name" value="GAG-degrading_sulfatase"/>
</dbReference>
<organism evidence="2 3">
    <name type="scientific">Lentisphaera profundi</name>
    <dbReference type="NCBI Taxonomy" id="1658616"/>
    <lineage>
        <taxon>Bacteria</taxon>
        <taxon>Pseudomonadati</taxon>
        <taxon>Lentisphaerota</taxon>
        <taxon>Lentisphaeria</taxon>
        <taxon>Lentisphaerales</taxon>
        <taxon>Lentisphaeraceae</taxon>
        <taxon>Lentisphaera</taxon>
    </lineage>
</organism>
<evidence type="ECO:0000259" key="1">
    <source>
        <dbReference type="Pfam" id="PF00884"/>
    </source>
</evidence>
<dbReference type="Pfam" id="PF00884">
    <property type="entry name" value="Sulfatase"/>
    <property type="match status" value="1"/>
</dbReference>
<feature type="domain" description="Sulfatase N-terminal" evidence="1">
    <location>
        <begin position="21"/>
        <end position="336"/>
    </location>
</feature>
<dbReference type="EMBL" id="CP117811">
    <property type="protein sequence ID" value="WDE97407.1"/>
    <property type="molecule type" value="Genomic_DNA"/>
</dbReference>
<proteinExistence type="predicted"/>
<protein>
    <submittedName>
        <fullName evidence="2">Sulfatase-like hydrolase/transferase</fullName>
    </submittedName>
</protein>
<dbReference type="InterPro" id="IPR017850">
    <property type="entry name" value="Alkaline_phosphatase_core_sf"/>
</dbReference>
<reference evidence="2 3" key="1">
    <citation type="submission" date="2023-02" db="EMBL/GenBank/DDBJ databases">
        <title>Genome sequence of Lentisphaera profundi SAORIC-696.</title>
        <authorList>
            <person name="Kim e."/>
            <person name="Cho J.-C."/>
            <person name="Choi A."/>
            <person name="Kang I."/>
        </authorList>
    </citation>
    <scope>NUCLEOTIDE SEQUENCE [LARGE SCALE GENOMIC DNA]</scope>
    <source>
        <strain evidence="2 3">SAORIC-696</strain>
    </source>
</reference>
<dbReference type="Proteomes" id="UP001214250">
    <property type="component" value="Chromosome 1"/>
</dbReference>
<accession>A0ABY7VWZ9</accession>